<evidence type="ECO:0000313" key="10">
    <source>
        <dbReference type="EMBL" id="RXK09193.1"/>
    </source>
</evidence>
<evidence type="ECO:0000256" key="5">
    <source>
        <dbReference type="ARBA" id="ARBA00022984"/>
    </source>
</evidence>
<dbReference type="InterPro" id="IPR038063">
    <property type="entry name" value="Transpep_catalytic_dom"/>
</dbReference>
<evidence type="ECO:0000256" key="7">
    <source>
        <dbReference type="PROSITE-ProRule" id="PRU01373"/>
    </source>
</evidence>
<dbReference type="InterPro" id="IPR056203">
    <property type="entry name" value="Cds6_C"/>
</dbReference>
<dbReference type="PROSITE" id="PS52029">
    <property type="entry name" value="LD_TPASE"/>
    <property type="match status" value="1"/>
</dbReference>
<comment type="pathway">
    <text evidence="1 7">Cell wall biogenesis; peptidoglycan biosynthesis.</text>
</comment>
<sequence>MKKTVLFLFFMFTFLFADLVDIYRTQGLDAVKAELEKELVKKEYWENYLSNKNVEYGYYESKEYLIVAEKQKKELKVFKVEKDDYNLLLKDNIIVGEKEGDKQIEGDLKTPEGAYVLTKKLTKLDQFYGPLALVTSYPNTFDKTLNKNGHGIWIHGMPLNEKREEFTKGCIALDNDKLEIIDESIAYDKSILLISDEHLKKTTKEEISTILAAIYKWRDAWKRSDIDEYLNFYSDSFRRHDGMSLENFAKYKERIFNKKEEKKIEFTNINIAPYPNSLNKQMYKVIMDEDYKTKFYTFVGKKELYIELKDNKVKILAEG</sequence>
<keyword evidence="3" id="KW-0808">Transferase</keyword>
<dbReference type="SUPFAM" id="SSF54427">
    <property type="entry name" value="NTF2-like"/>
    <property type="match status" value="1"/>
</dbReference>
<dbReference type="Pfam" id="PF24125">
    <property type="entry name" value="Cds6_C"/>
    <property type="match status" value="1"/>
</dbReference>
<dbReference type="EMBL" id="CP031217">
    <property type="protein sequence ID" value="AXH13002.1"/>
    <property type="molecule type" value="Genomic_DNA"/>
</dbReference>
<protein>
    <submittedName>
        <fullName evidence="9">Peptidoglycan peptidase 2</fullName>
    </submittedName>
</protein>
<dbReference type="Proteomes" id="UP000289193">
    <property type="component" value="Unassembled WGS sequence"/>
</dbReference>
<reference evidence="10 12" key="1">
    <citation type="submission" date="2017-10" db="EMBL/GenBank/DDBJ databases">
        <title>Genomics of the genus Arcobacter.</title>
        <authorList>
            <person name="Perez-Cataluna A."/>
            <person name="Figueras M.J."/>
        </authorList>
    </citation>
    <scope>NUCLEOTIDE SEQUENCE [LARGE SCALE GENOMIC DNA]</scope>
    <source>
        <strain evidence="10 12">CECT 7835</strain>
    </source>
</reference>
<dbReference type="GO" id="GO:0016740">
    <property type="term" value="F:transferase activity"/>
    <property type="evidence" value="ECO:0007669"/>
    <property type="project" value="UniProtKB-KW"/>
</dbReference>
<feature type="active site" description="Nucleophile" evidence="7">
    <location>
        <position position="170"/>
    </location>
</feature>
<gene>
    <name evidence="9" type="primary">pgp2</name>
    <name evidence="9" type="ORF">ABIV_2025</name>
    <name evidence="10" type="ORF">CRV05_11450</name>
</gene>
<keyword evidence="5 7" id="KW-0573">Peptidoglycan synthesis</keyword>
<dbReference type="GO" id="GO:0004180">
    <property type="term" value="F:carboxypeptidase activity"/>
    <property type="evidence" value="ECO:0007669"/>
    <property type="project" value="UniProtKB-ARBA"/>
</dbReference>
<dbReference type="GO" id="GO:0009252">
    <property type="term" value="P:peptidoglycan biosynthetic process"/>
    <property type="evidence" value="ECO:0007669"/>
    <property type="project" value="UniProtKB-KW"/>
</dbReference>
<evidence type="ECO:0000256" key="3">
    <source>
        <dbReference type="ARBA" id="ARBA00022679"/>
    </source>
</evidence>
<dbReference type="GO" id="GO:0071555">
    <property type="term" value="P:cell wall organization"/>
    <property type="evidence" value="ECO:0007669"/>
    <property type="project" value="UniProtKB-UniRule"/>
</dbReference>
<comment type="similarity">
    <text evidence="2">Belongs to the YkuD family.</text>
</comment>
<dbReference type="GO" id="GO:0008360">
    <property type="term" value="P:regulation of cell shape"/>
    <property type="evidence" value="ECO:0007669"/>
    <property type="project" value="UniProtKB-UniRule"/>
</dbReference>
<evidence type="ECO:0000256" key="6">
    <source>
        <dbReference type="ARBA" id="ARBA00023316"/>
    </source>
</evidence>
<name>A0AAX2A784_9BACT</name>
<dbReference type="AlphaFoldDB" id="A0AAX2A784"/>
<keyword evidence="12" id="KW-1185">Reference proteome</keyword>
<reference evidence="9 11" key="2">
    <citation type="submission" date="2018-07" db="EMBL/GenBank/DDBJ databases">
        <title>Complete genome of the Arcobacter bivalviorum type strain LMG 26154.</title>
        <authorList>
            <person name="Miller W.G."/>
            <person name="Yee E."/>
            <person name="Bono J.L."/>
        </authorList>
    </citation>
    <scope>NUCLEOTIDE SEQUENCE [LARGE SCALE GENOMIC DNA]</scope>
    <source>
        <strain evidence="9 11">LMG 26154</strain>
    </source>
</reference>
<dbReference type="InterPro" id="IPR005490">
    <property type="entry name" value="LD_TPept_cat_dom"/>
</dbReference>
<evidence type="ECO:0000313" key="12">
    <source>
        <dbReference type="Proteomes" id="UP000289193"/>
    </source>
</evidence>
<feature type="domain" description="L,D-TPase catalytic" evidence="8">
    <location>
        <begin position="64"/>
        <end position="194"/>
    </location>
</feature>
<dbReference type="KEGG" id="hbv:ABIV_2025"/>
<evidence type="ECO:0000313" key="9">
    <source>
        <dbReference type="EMBL" id="AXH13002.1"/>
    </source>
</evidence>
<dbReference type="SUPFAM" id="SSF141523">
    <property type="entry name" value="L,D-transpeptidase catalytic domain-like"/>
    <property type="match status" value="1"/>
</dbReference>
<evidence type="ECO:0000256" key="1">
    <source>
        <dbReference type="ARBA" id="ARBA00004752"/>
    </source>
</evidence>
<evidence type="ECO:0000313" key="11">
    <source>
        <dbReference type="Proteomes" id="UP000253850"/>
    </source>
</evidence>
<evidence type="ECO:0000256" key="2">
    <source>
        <dbReference type="ARBA" id="ARBA00005992"/>
    </source>
</evidence>
<dbReference type="PANTHER" id="PTHR36699">
    <property type="entry name" value="LD-TRANSPEPTIDASE"/>
    <property type="match status" value="1"/>
</dbReference>
<keyword evidence="4 7" id="KW-0133">Cell shape</keyword>
<keyword evidence="6 7" id="KW-0961">Cell wall biogenesis/degradation</keyword>
<dbReference type="InterPro" id="IPR032710">
    <property type="entry name" value="NTF2-like_dom_sf"/>
</dbReference>
<evidence type="ECO:0000256" key="4">
    <source>
        <dbReference type="ARBA" id="ARBA00022960"/>
    </source>
</evidence>
<dbReference type="Pfam" id="PF03734">
    <property type="entry name" value="YkuD"/>
    <property type="match status" value="1"/>
</dbReference>
<dbReference type="RefSeq" id="WP_114839806.1">
    <property type="nucleotide sequence ID" value="NZ_CP031217.1"/>
</dbReference>
<evidence type="ECO:0000259" key="8">
    <source>
        <dbReference type="PROSITE" id="PS52029"/>
    </source>
</evidence>
<dbReference type="CDD" id="cd16913">
    <property type="entry name" value="YkuD_like"/>
    <property type="match status" value="1"/>
</dbReference>
<proteinExistence type="inferred from homology"/>
<dbReference type="EMBL" id="PDKM01000007">
    <property type="protein sequence ID" value="RXK09193.1"/>
    <property type="molecule type" value="Genomic_DNA"/>
</dbReference>
<accession>A0AAX2A784</accession>
<feature type="active site" description="Proton donor/acceptor" evidence="7">
    <location>
        <position position="155"/>
    </location>
</feature>
<dbReference type="Gene3D" id="2.40.440.10">
    <property type="entry name" value="L,D-transpeptidase catalytic domain-like"/>
    <property type="match status" value="1"/>
</dbReference>
<dbReference type="Proteomes" id="UP000253850">
    <property type="component" value="Chromosome"/>
</dbReference>
<organism evidence="10 12">
    <name type="scientific">Halarcobacter bivalviorum</name>
    <dbReference type="NCBI Taxonomy" id="663364"/>
    <lineage>
        <taxon>Bacteria</taxon>
        <taxon>Pseudomonadati</taxon>
        <taxon>Campylobacterota</taxon>
        <taxon>Epsilonproteobacteria</taxon>
        <taxon>Campylobacterales</taxon>
        <taxon>Arcobacteraceae</taxon>
        <taxon>Halarcobacter</taxon>
    </lineage>
</organism>
<dbReference type="PANTHER" id="PTHR36699:SF1">
    <property type="entry name" value="L,D-TRANSPEPTIDASE YAFK-RELATED"/>
    <property type="match status" value="1"/>
</dbReference>